<evidence type="ECO:0000256" key="2">
    <source>
        <dbReference type="PIRSR" id="PIRSR630564-1"/>
    </source>
</evidence>
<feature type="binding site" evidence="3">
    <location>
        <begin position="173"/>
        <end position="174"/>
    </location>
    <ligand>
        <name>substrate</name>
    </ligand>
</feature>
<accession>A0A4E0QXU9</accession>
<dbReference type="InterPro" id="IPR011011">
    <property type="entry name" value="Znf_FYVE_PHD"/>
</dbReference>
<feature type="compositionally biased region" description="Basic and acidic residues" evidence="4">
    <location>
        <begin position="539"/>
        <end position="554"/>
    </location>
</feature>
<dbReference type="Proteomes" id="UP000230066">
    <property type="component" value="Unassembled WGS sequence"/>
</dbReference>
<evidence type="ECO:0000256" key="4">
    <source>
        <dbReference type="SAM" id="MobiDB-lite"/>
    </source>
</evidence>
<dbReference type="GO" id="GO:0004438">
    <property type="term" value="F:phosphatidylinositol-3-phosphate phosphatase activity"/>
    <property type="evidence" value="ECO:0007669"/>
    <property type="project" value="TreeGrafter"/>
</dbReference>
<dbReference type="InterPro" id="IPR010569">
    <property type="entry name" value="Myotubularin-like_Pase_dom"/>
</dbReference>
<dbReference type="EMBL" id="JXXN02005052">
    <property type="protein sequence ID" value="THD20159.1"/>
    <property type="molecule type" value="Genomic_DNA"/>
</dbReference>
<keyword evidence="7" id="KW-1185">Reference proteome</keyword>
<organism evidence="6 7">
    <name type="scientific">Fasciola hepatica</name>
    <name type="common">Liver fluke</name>
    <dbReference type="NCBI Taxonomy" id="6192"/>
    <lineage>
        <taxon>Eukaryota</taxon>
        <taxon>Metazoa</taxon>
        <taxon>Spiralia</taxon>
        <taxon>Lophotrochozoa</taxon>
        <taxon>Platyhelminthes</taxon>
        <taxon>Trematoda</taxon>
        <taxon>Digenea</taxon>
        <taxon>Plagiorchiida</taxon>
        <taxon>Echinostomata</taxon>
        <taxon>Echinostomatoidea</taxon>
        <taxon>Fasciolidae</taxon>
        <taxon>Fasciola</taxon>
    </lineage>
</organism>
<evidence type="ECO:0000313" key="6">
    <source>
        <dbReference type="EMBL" id="THD20159.1"/>
    </source>
</evidence>
<dbReference type="SUPFAM" id="SSF52799">
    <property type="entry name" value="(Phosphotyrosine protein) phosphatases II"/>
    <property type="match status" value="1"/>
</dbReference>
<reference evidence="6" key="1">
    <citation type="submission" date="2019-03" db="EMBL/GenBank/DDBJ databases">
        <title>Improved annotation for the trematode Fasciola hepatica.</title>
        <authorList>
            <person name="Choi Y.-J."/>
            <person name="Martin J."/>
            <person name="Mitreva M."/>
        </authorList>
    </citation>
    <scope>NUCLEOTIDE SEQUENCE [LARGE SCALE GENOMIC DNA]</scope>
</reference>
<proteinExistence type="inferred from homology"/>
<dbReference type="PANTHER" id="PTHR10807">
    <property type="entry name" value="MYOTUBULARIN-RELATED"/>
    <property type="match status" value="1"/>
</dbReference>
<protein>
    <submittedName>
        <fullName evidence="6">Myotubularin protein 6</fullName>
    </submittedName>
</protein>
<dbReference type="AlphaFoldDB" id="A0A4E0QXU9"/>
<dbReference type="InterPro" id="IPR030564">
    <property type="entry name" value="Myotubularin"/>
</dbReference>
<evidence type="ECO:0000256" key="3">
    <source>
        <dbReference type="PIRSR" id="PIRSR630564-2"/>
    </source>
</evidence>
<feature type="region of interest" description="Disordered" evidence="4">
    <location>
        <begin position="530"/>
        <end position="558"/>
    </location>
</feature>
<dbReference type="InterPro" id="IPR029021">
    <property type="entry name" value="Prot-tyrosine_phosphatase-like"/>
</dbReference>
<gene>
    <name evidence="6" type="ORF">D915_008864</name>
</gene>
<dbReference type="CDD" id="cd00065">
    <property type="entry name" value="FYVE_like_SF"/>
    <property type="match status" value="1"/>
</dbReference>
<dbReference type="PANTHER" id="PTHR10807:SF8">
    <property type="entry name" value="PHOSPHATIDYLINOSITOL-3-PHOSPHATE PHOSPHATASE"/>
    <property type="match status" value="1"/>
</dbReference>
<dbReference type="Pfam" id="PF06602">
    <property type="entry name" value="Myotub-related"/>
    <property type="match status" value="1"/>
</dbReference>
<feature type="active site" description="Phosphocysteine intermediate" evidence="2">
    <location>
        <position position="235"/>
    </location>
</feature>
<dbReference type="PROSITE" id="PS51339">
    <property type="entry name" value="PPASE_MYOTUBULARIN"/>
    <property type="match status" value="1"/>
</dbReference>
<comment type="similarity">
    <text evidence="1">Belongs to the protein-tyrosine phosphatase family. Non-receptor class myotubularin subfamily.</text>
</comment>
<name>A0A4E0QXU9_FASHE</name>
<dbReference type="GO" id="GO:0046856">
    <property type="term" value="P:phosphatidylinositol dephosphorylation"/>
    <property type="evidence" value="ECO:0007669"/>
    <property type="project" value="TreeGrafter"/>
</dbReference>
<dbReference type="PROSITE" id="PS00383">
    <property type="entry name" value="TYR_PHOSPHATASE_1"/>
    <property type="match status" value="1"/>
</dbReference>
<sequence>MESVSELPCFCLSPPECSWSRTDGWNRFDMETQLRRFGLPNSTWELTNVNDDYQVCDTYPTVLCVPSNASKSMLKASARFRSRGRFPVLTYLHSNGKSALCRSSQPLAGFSSKCIEDQFLLEAIRLANPSCSVLYVVDTRPALNALTNRAQGKGYEDATVYRNIAIQFFDIENIHVVRNSLEKLLKVCQEPALPLEQYHQGLEKSGWFRHLRAILEAAFFVANRLNEGNSVLVHCSDGWDRTAQVCSLAQIVLDPYYRTFVGLEALIKKEWIFFGHKFSERLGLTNAGDPREISPIFCQFLNCVHHLIELCPTKFEYNSTLLSLLHDEAYSAIYGTFVGCSEKDRRELRISQSTYSVWPLIDQHRNEFINPYYDHADHLARGLDISLAADNLFDGVINGIELTATTGGNCRHAVDMLPSFVLAPQLFRLWHGLFLRWEWRLPRPEIQHMEVVSDVIRGQNTLASHRRLLEARIAQLCTLLGRPLDSVLSRGDETSSSVKPPVEDASSSNEVIAVAHLSAHLDLPDVFASSMQSPQFRRSKSDTPDCSTEQREKSSSTLKHRKTVLEDAKQLSLVSSNQLSLEVNSISSQWSHISRRDILCSVCGTLLVLSTNSAHCHCCGTSLCSRCVSQKPPEILGLWESKLSAVCVCAHCAAKSSFAGPKHFSQLQQNKKHSINCTDHWYDAIMDPLQTNACQIRQ</sequence>
<feature type="domain" description="Myotubularin phosphatase" evidence="5">
    <location>
        <begin position="24"/>
        <end position="434"/>
    </location>
</feature>
<dbReference type="GO" id="GO:0005737">
    <property type="term" value="C:cytoplasm"/>
    <property type="evidence" value="ECO:0007669"/>
    <property type="project" value="TreeGrafter"/>
</dbReference>
<evidence type="ECO:0000313" key="7">
    <source>
        <dbReference type="Proteomes" id="UP000230066"/>
    </source>
</evidence>
<dbReference type="SUPFAM" id="SSF57903">
    <property type="entry name" value="FYVE/PHD zinc finger"/>
    <property type="match status" value="1"/>
</dbReference>
<dbReference type="GO" id="GO:0106018">
    <property type="term" value="F:phosphatidylinositol-3,5-bisphosphate phosphatase activity"/>
    <property type="evidence" value="ECO:0007669"/>
    <property type="project" value="TreeGrafter"/>
</dbReference>
<comment type="caution">
    <text evidence="6">The sequence shown here is derived from an EMBL/GenBank/DDBJ whole genome shotgun (WGS) entry which is preliminary data.</text>
</comment>
<dbReference type="InterPro" id="IPR016130">
    <property type="entry name" value="Tyr_Pase_AS"/>
</dbReference>
<feature type="binding site" evidence="3">
    <location>
        <begin position="235"/>
        <end position="241"/>
    </location>
    <ligand>
        <name>substrate</name>
    </ligand>
</feature>
<evidence type="ECO:0000256" key="1">
    <source>
        <dbReference type="ARBA" id="ARBA00007471"/>
    </source>
</evidence>
<evidence type="ECO:0000259" key="5">
    <source>
        <dbReference type="PROSITE" id="PS51339"/>
    </source>
</evidence>